<dbReference type="GO" id="GO:0031640">
    <property type="term" value="P:killing of cells of another organism"/>
    <property type="evidence" value="ECO:0007669"/>
    <property type="project" value="UniProtKB-KW"/>
</dbReference>
<keyword evidence="4 7" id="KW-0732">Signal</keyword>
<name>A0ABD1BV60_CARAN</name>
<keyword evidence="5" id="KW-0611">Plant defense</keyword>
<dbReference type="EMBL" id="JBANAX010000092">
    <property type="protein sequence ID" value="KAL1222703.1"/>
    <property type="molecule type" value="Genomic_DNA"/>
</dbReference>
<proteinExistence type="inferred from homology"/>
<accession>A0ABD1BV60</accession>
<dbReference type="Pfam" id="PF00304">
    <property type="entry name" value="Gamma-thionin"/>
    <property type="match status" value="1"/>
</dbReference>
<dbReference type="EMBL" id="JBANAX010000137">
    <property type="protein sequence ID" value="KAL1221098.1"/>
    <property type="molecule type" value="Genomic_DNA"/>
</dbReference>
<dbReference type="GO" id="GO:0050832">
    <property type="term" value="P:defense response to fungus"/>
    <property type="evidence" value="ECO:0007669"/>
    <property type="project" value="UniProtKB-KW"/>
</dbReference>
<comment type="caution">
    <text evidence="9">The sequence shown here is derived from an EMBL/GenBank/DDBJ whole genome shotgun (WGS) entry which is preliminary data.</text>
</comment>
<dbReference type="Proteomes" id="UP001558713">
    <property type="component" value="Unassembled WGS sequence"/>
</dbReference>
<keyword evidence="3" id="KW-0295">Fungicide</keyword>
<dbReference type="InterPro" id="IPR003614">
    <property type="entry name" value="Knottins"/>
</dbReference>
<dbReference type="CDD" id="cd00107">
    <property type="entry name" value="Knot1"/>
    <property type="match status" value="1"/>
</dbReference>
<dbReference type="SMART" id="SM00505">
    <property type="entry name" value="Knot1"/>
    <property type="match status" value="1"/>
</dbReference>
<feature type="chain" id="PRO_5044723274" evidence="7">
    <location>
        <begin position="31"/>
        <end position="77"/>
    </location>
</feature>
<reference evidence="9 11" key="1">
    <citation type="submission" date="2024-04" db="EMBL/GenBank/DDBJ databases">
        <title>Genome assembly C_amara_ONT_v2.</title>
        <authorList>
            <person name="Yant L."/>
            <person name="Moore C."/>
            <person name="Slenker M."/>
        </authorList>
    </citation>
    <scope>NUCLEOTIDE SEQUENCE [LARGE SCALE GENOMIC DNA]</scope>
    <source>
        <tissue evidence="9">Leaf</tissue>
    </source>
</reference>
<comment type="similarity">
    <text evidence="1">Belongs to the DEFL family.</text>
</comment>
<dbReference type="AlphaFoldDB" id="A0ABD1BV60"/>
<dbReference type="PROSITE" id="PS00940">
    <property type="entry name" value="GAMMA_THIONIN"/>
    <property type="match status" value="1"/>
</dbReference>
<evidence type="ECO:0000256" key="7">
    <source>
        <dbReference type="SAM" id="SignalP"/>
    </source>
</evidence>
<dbReference type="SUPFAM" id="SSF57095">
    <property type="entry name" value="Scorpion toxin-like"/>
    <property type="match status" value="1"/>
</dbReference>
<organism evidence="9 11">
    <name type="scientific">Cardamine amara subsp. amara</name>
    <dbReference type="NCBI Taxonomy" id="228776"/>
    <lineage>
        <taxon>Eukaryota</taxon>
        <taxon>Viridiplantae</taxon>
        <taxon>Streptophyta</taxon>
        <taxon>Embryophyta</taxon>
        <taxon>Tracheophyta</taxon>
        <taxon>Spermatophyta</taxon>
        <taxon>Magnoliopsida</taxon>
        <taxon>eudicotyledons</taxon>
        <taxon>Gunneridae</taxon>
        <taxon>Pentapetalae</taxon>
        <taxon>rosids</taxon>
        <taxon>malvids</taxon>
        <taxon>Brassicales</taxon>
        <taxon>Brassicaceae</taxon>
        <taxon>Cardamineae</taxon>
        <taxon>Cardamine</taxon>
    </lineage>
</organism>
<evidence type="ECO:0000313" key="11">
    <source>
        <dbReference type="Proteomes" id="UP001558713"/>
    </source>
</evidence>
<protein>
    <submittedName>
        <fullName evidence="9">Defensin-like protein 1</fullName>
    </submittedName>
</protein>
<evidence type="ECO:0000256" key="4">
    <source>
        <dbReference type="ARBA" id="ARBA00022729"/>
    </source>
</evidence>
<keyword evidence="2" id="KW-0929">Antimicrobial</keyword>
<dbReference type="PANTHER" id="PTHR33147:SF129">
    <property type="entry name" value="DEFENSIN-LIKE PROTEIN 2-RELATED"/>
    <property type="match status" value="1"/>
</dbReference>
<dbReference type="InterPro" id="IPR008176">
    <property type="entry name" value="Defensin_plant"/>
</dbReference>
<evidence type="ECO:0000256" key="1">
    <source>
        <dbReference type="ARBA" id="ARBA00006722"/>
    </source>
</evidence>
<evidence type="ECO:0000256" key="2">
    <source>
        <dbReference type="ARBA" id="ARBA00022529"/>
    </source>
</evidence>
<evidence type="ECO:0000313" key="9">
    <source>
        <dbReference type="EMBL" id="KAL1221098.1"/>
    </source>
</evidence>
<evidence type="ECO:0000256" key="3">
    <source>
        <dbReference type="ARBA" id="ARBA00022577"/>
    </source>
</evidence>
<keyword evidence="6" id="KW-1015">Disulfide bond</keyword>
<dbReference type="PRINTS" id="PR00288">
    <property type="entry name" value="PUROTHIONIN"/>
</dbReference>
<evidence type="ECO:0000313" key="10">
    <source>
        <dbReference type="EMBL" id="KAL1222703.1"/>
    </source>
</evidence>
<evidence type="ECO:0000256" key="6">
    <source>
        <dbReference type="ARBA" id="ARBA00023157"/>
    </source>
</evidence>
<dbReference type="Gene3D" id="3.30.30.10">
    <property type="entry name" value="Knottin, scorpion toxin-like"/>
    <property type="match status" value="1"/>
</dbReference>
<feature type="domain" description="Knottins-like" evidence="8">
    <location>
        <begin position="32"/>
        <end position="77"/>
    </location>
</feature>
<sequence length="77" mass="8449">MKLSLRLISAILLSFMLLTSTVMGPVKVEARVCETRSQKFKGPCVSENNCANVCQTEGFPDGDCNGILRRCYCNSPC</sequence>
<dbReference type="InterPro" id="IPR036574">
    <property type="entry name" value="Scorpion_toxin-like_sf"/>
</dbReference>
<evidence type="ECO:0000259" key="8">
    <source>
        <dbReference type="SMART" id="SM00505"/>
    </source>
</evidence>
<evidence type="ECO:0000256" key="5">
    <source>
        <dbReference type="ARBA" id="ARBA00022821"/>
    </source>
</evidence>
<dbReference type="PANTHER" id="PTHR33147">
    <property type="entry name" value="DEFENSIN-LIKE PROTEIN 1"/>
    <property type="match status" value="1"/>
</dbReference>
<feature type="signal peptide" evidence="7">
    <location>
        <begin position="1"/>
        <end position="30"/>
    </location>
</feature>
<gene>
    <name evidence="10" type="ORF">V5N11_004454</name>
    <name evidence="9" type="ORF">V5N11_010171</name>
</gene>
<keyword evidence="11" id="KW-1185">Reference proteome</keyword>